<feature type="region of interest" description="Disordered" evidence="1">
    <location>
        <begin position="80"/>
        <end position="164"/>
    </location>
</feature>
<feature type="compositionally biased region" description="Basic and acidic residues" evidence="1">
    <location>
        <begin position="127"/>
        <end position="153"/>
    </location>
</feature>
<dbReference type="EMBL" id="OC001311">
    <property type="protein sequence ID" value="CAD7259618.1"/>
    <property type="molecule type" value="Genomic_DNA"/>
</dbReference>
<dbReference type="AlphaFoldDB" id="A0A7R9FY88"/>
<organism evidence="2">
    <name type="scientific">Timema shepardi</name>
    <name type="common">Walking stick</name>
    <dbReference type="NCBI Taxonomy" id="629360"/>
    <lineage>
        <taxon>Eukaryota</taxon>
        <taxon>Metazoa</taxon>
        <taxon>Ecdysozoa</taxon>
        <taxon>Arthropoda</taxon>
        <taxon>Hexapoda</taxon>
        <taxon>Insecta</taxon>
        <taxon>Pterygota</taxon>
        <taxon>Neoptera</taxon>
        <taxon>Polyneoptera</taxon>
        <taxon>Phasmatodea</taxon>
        <taxon>Timematodea</taxon>
        <taxon>Timematoidea</taxon>
        <taxon>Timematidae</taxon>
        <taxon>Timema</taxon>
    </lineage>
</organism>
<reference evidence="2" key="1">
    <citation type="submission" date="2020-11" db="EMBL/GenBank/DDBJ databases">
        <authorList>
            <person name="Tran Van P."/>
        </authorList>
    </citation>
    <scope>NUCLEOTIDE SEQUENCE</scope>
</reference>
<evidence type="ECO:0000256" key="1">
    <source>
        <dbReference type="SAM" id="MobiDB-lite"/>
    </source>
</evidence>
<name>A0A7R9FY88_TIMSH</name>
<protein>
    <submittedName>
        <fullName evidence="2">Uncharacterized protein</fullName>
    </submittedName>
</protein>
<gene>
    <name evidence="2" type="ORF">TSIB3V08_LOCUS3822</name>
</gene>
<feature type="compositionally biased region" description="Polar residues" evidence="1">
    <location>
        <begin position="154"/>
        <end position="164"/>
    </location>
</feature>
<accession>A0A7R9FY88</accession>
<proteinExistence type="predicted"/>
<sequence length="203" mass="22761">MLSVFDTCGIVLPKTIPTSPGRVPPWKPGDENELREGFGGHMTRLHMIKRRNRTVSESYSMDVRQRPNAQQLQKRVRRFSGGSGIGTQKRADLPGFVGSGHIRTHSFGSERQRTYSASESHNRGKSYHKEVKADGSHSKARVNFDLRNNKDSASEPSRATSTNKILESKAIDNLGRINIPLDDIQHHKQMCAQKGRGESNKTR</sequence>
<evidence type="ECO:0000313" key="2">
    <source>
        <dbReference type="EMBL" id="CAD7259618.1"/>
    </source>
</evidence>